<feature type="signal peptide" evidence="1">
    <location>
        <begin position="1"/>
        <end position="28"/>
    </location>
</feature>
<sequence>MPHPRRFRHALAAALIAALPVAALSGCAAGNSAETLKIKPDTPATTLGALKIQNVVLLTGPLGAAGPLTVTGSIYNGGGAPDQLERISVNELPVPAVITPAPNHPELRVLPTQTLQIGGPGNTTALVANAADLVRAGDSRRVTFRFAREGEVTLWVPVLPANGYYVGYGPLSA</sequence>
<name>A0AA41Q905_9ACTN</name>
<accession>A0AA41Q905</accession>
<organism evidence="2 3">
    <name type="scientific">Yinghuangia soli</name>
    <dbReference type="NCBI Taxonomy" id="2908204"/>
    <lineage>
        <taxon>Bacteria</taxon>
        <taxon>Bacillati</taxon>
        <taxon>Actinomycetota</taxon>
        <taxon>Actinomycetes</taxon>
        <taxon>Kitasatosporales</taxon>
        <taxon>Streptomycetaceae</taxon>
        <taxon>Yinghuangia</taxon>
    </lineage>
</organism>
<dbReference type="EMBL" id="JAKFHA010000041">
    <property type="protein sequence ID" value="MCF2532971.1"/>
    <property type="molecule type" value="Genomic_DNA"/>
</dbReference>
<keyword evidence="3" id="KW-1185">Reference proteome</keyword>
<reference evidence="2" key="1">
    <citation type="submission" date="2022-01" db="EMBL/GenBank/DDBJ databases">
        <title>Genome-Based Taxonomic Classification of the Phylum Actinobacteria.</title>
        <authorList>
            <person name="Gao Y."/>
        </authorList>
    </citation>
    <scope>NUCLEOTIDE SEQUENCE</scope>
    <source>
        <strain evidence="2">KLBMP 8922</strain>
    </source>
</reference>
<evidence type="ECO:0000313" key="3">
    <source>
        <dbReference type="Proteomes" id="UP001165378"/>
    </source>
</evidence>
<comment type="caution">
    <text evidence="2">The sequence shown here is derived from an EMBL/GenBank/DDBJ whole genome shotgun (WGS) entry which is preliminary data.</text>
</comment>
<dbReference type="RefSeq" id="WP_235057741.1">
    <property type="nucleotide sequence ID" value="NZ_JAKFHA010000041.1"/>
</dbReference>
<protein>
    <submittedName>
        <fullName evidence="2">DUF461 domain-containing protein</fullName>
    </submittedName>
</protein>
<dbReference type="AlphaFoldDB" id="A0AA41Q905"/>
<proteinExistence type="predicted"/>
<keyword evidence="1" id="KW-0732">Signal</keyword>
<dbReference type="Proteomes" id="UP001165378">
    <property type="component" value="Unassembled WGS sequence"/>
</dbReference>
<gene>
    <name evidence="2" type="ORF">LZ495_37960</name>
</gene>
<evidence type="ECO:0000313" key="2">
    <source>
        <dbReference type="EMBL" id="MCF2532971.1"/>
    </source>
</evidence>
<feature type="chain" id="PRO_5041402688" evidence="1">
    <location>
        <begin position="29"/>
        <end position="173"/>
    </location>
</feature>
<evidence type="ECO:0000256" key="1">
    <source>
        <dbReference type="SAM" id="SignalP"/>
    </source>
</evidence>
<dbReference type="PROSITE" id="PS51257">
    <property type="entry name" value="PROKAR_LIPOPROTEIN"/>
    <property type="match status" value="1"/>
</dbReference>